<dbReference type="NCBIfam" id="TIGR01558">
    <property type="entry name" value="sm_term_P27"/>
    <property type="match status" value="1"/>
</dbReference>
<dbReference type="AlphaFoldDB" id="U6SM38"/>
<evidence type="ECO:0000313" key="3">
    <source>
        <dbReference type="Proteomes" id="UP000017170"/>
    </source>
</evidence>
<dbReference type="Pfam" id="PF05119">
    <property type="entry name" value="Terminase_4"/>
    <property type="match status" value="1"/>
</dbReference>
<evidence type="ECO:0000313" key="2">
    <source>
        <dbReference type="EMBL" id="ERN52794.1"/>
    </source>
</evidence>
<dbReference type="PATRIC" id="fig|1188261.3.peg.2262"/>
<dbReference type="InterPro" id="IPR006448">
    <property type="entry name" value="Phage_term_ssu_P27"/>
</dbReference>
<evidence type="ECO:0000256" key="1">
    <source>
        <dbReference type="SAM" id="MobiDB-lite"/>
    </source>
</evidence>
<organism evidence="2 3">
    <name type="scientific">Alkalihalophilus marmarensis DSM 21297</name>
    <dbReference type="NCBI Taxonomy" id="1188261"/>
    <lineage>
        <taxon>Bacteria</taxon>
        <taxon>Bacillati</taxon>
        <taxon>Bacillota</taxon>
        <taxon>Bacilli</taxon>
        <taxon>Bacillales</taxon>
        <taxon>Bacillaceae</taxon>
        <taxon>Alkalihalophilus</taxon>
    </lineage>
</organism>
<name>U6SM38_9BACI</name>
<accession>U6SM38</accession>
<proteinExistence type="predicted"/>
<sequence>MAGRPRQPLEVIKGKGRSNHLTKKAIKERESQEQAIRGYTDNIEPPSYLTKEQKKEFEKIAAELMRLNIFSNLDVDGLARYIDSRDQYIRVQKELRSMKPTRIMEVEILGKLTKEKFLNENYTKLQRAKNLLFNECKAAASELGLSITSRLKLVIPKVDEEKPKSEFEKKFGDV</sequence>
<gene>
    <name evidence="2" type="ORF">A33I_14180</name>
</gene>
<reference evidence="2 3" key="1">
    <citation type="journal article" date="2013" name="Genome Announc.">
        <title>Genome Sequence of the Extreme Obligate Alkaliphile Bacillus marmarensis Strain DSM 21297.</title>
        <authorList>
            <person name="Wernick D.G."/>
            <person name="Choi K.Y."/>
            <person name="Tat C.A."/>
            <person name="Lafontaine Rivera J.G."/>
            <person name="Liao J.C."/>
        </authorList>
    </citation>
    <scope>NUCLEOTIDE SEQUENCE [LARGE SCALE GENOMIC DNA]</scope>
    <source>
        <strain evidence="2 3">DSM 21297</strain>
    </source>
</reference>
<keyword evidence="3" id="KW-1185">Reference proteome</keyword>
<comment type="caution">
    <text evidence="2">The sequence shown here is derived from an EMBL/GenBank/DDBJ whole genome shotgun (WGS) entry which is preliminary data.</text>
</comment>
<protein>
    <submittedName>
        <fullName evidence="2">Terminase</fullName>
    </submittedName>
</protein>
<dbReference type="Proteomes" id="UP000017170">
    <property type="component" value="Unassembled WGS sequence"/>
</dbReference>
<dbReference type="EMBL" id="ATAE01000031">
    <property type="protein sequence ID" value="ERN52794.1"/>
    <property type="molecule type" value="Genomic_DNA"/>
</dbReference>
<feature type="region of interest" description="Disordered" evidence="1">
    <location>
        <begin position="1"/>
        <end position="34"/>
    </location>
</feature>
<dbReference type="RefSeq" id="WP_022628467.1">
    <property type="nucleotide sequence ID" value="NZ_ATAE01000031.1"/>
</dbReference>
<feature type="compositionally biased region" description="Basic residues" evidence="1">
    <location>
        <begin position="14"/>
        <end position="24"/>
    </location>
</feature>